<organism evidence="3 4">
    <name type="scientific">Ignatzschineria larvae DSM 13226</name>
    <dbReference type="NCBI Taxonomy" id="1111732"/>
    <lineage>
        <taxon>Bacteria</taxon>
        <taxon>Pseudomonadati</taxon>
        <taxon>Pseudomonadota</taxon>
        <taxon>Gammaproteobacteria</taxon>
        <taxon>Cardiobacteriales</taxon>
        <taxon>Ignatzschineriaceae</taxon>
        <taxon>Ignatzschineria</taxon>
    </lineage>
</organism>
<sequence length="84" mass="9937">MDKLKNIILTIGGLILAFFYALLKSKDRKIEKHKDEAERYKSKAETQERIIESEKNARHVRDRINSASESDIDRMLDERKAFRD</sequence>
<keyword evidence="4" id="KW-1185">Reference proteome</keyword>
<keyword evidence="2" id="KW-0812">Transmembrane</keyword>
<keyword evidence="2" id="KW-1133">Transmembrane helix</keyword>
<dbReference type="Proteomes" id="UP001449178">
    <property type="component" value="Chromosome"/>
</dbReference>
<feature type="coiled-coil region" evidence="1">
    <location>
        <begin position="23"/>
        <end position="63"/>
    </location>
</feature>
<dbReference type="EMBL" id="CP150637">
    <property type="protein sequence ID" value="WZW87050.1"/>
    <property type="molecule type" value="Genomic_DNA"/>
</dbReference>
<dbReference type="RefSeq" id="WP_026878511.1">
    <property type="nucleotide sequence ID" value="NZ_AZOD01000009.1"/>
</dbReference>
<evidence type="ECO:0000313" key="4">
    <source>
        <dbReference type="Proteomes" id="UP001449178"/>
    </source>
</evidence>
<reference evidence="3 4" key="1">
    <citation type="submission" date="2024-03" db="EMBL/GenBank/DDBJ databases">
        <title>Complete Genome Sequence and Annotation of Ignatzschineria larvae DSM 13226.</title>
        <authorList>
            <person name="Cantrell E."/>
            <person name="Burcham Z.M."/>
        </authorList>
    </citation>
    <scope>NUCLEOTIDE SEQUENCE [LARGE SCALE GENOMIC DNA]</scope>
    <source>
        <strain evidence="3 4">DSM 13226</strain>
    </source>
</reference>
<keyword evidence="1" id="KW-0175">Coiled coil</keyword>
<feature type="transmembrane region" description="Helical" evidence="2">
    <location>
        <begin position="6"/>
        <end position="23"/>
    </location>
</feature>
<evidence type="ECO:0000313" key="3">
    <source>
        <dbReference type="EMBL" id="WZW87050.1"/>
    </source>
</evidence>
<keyword evidence="2" id="KW-0472">Membrane</keyword>
<evidence type="ECO:0000256" key="2">
    <source>
        <dbReference type="SAM" id="Phobius"/>
    </source>
</evidence>
<evidence type="ECO:0000256" key="1">
    <source>
        <dbReference type="SAM" id="Coils"/>
    </source>
</evidence>
<protein>
    <submittedName>
        <fullName evidence="3">DUF2681 domain-containing protein</fullName>
    </submittedName>
</protein>
<name>A0ABZ3BZ13_9GAMM</name>
<accession>A0ABZ3BZ13</accession>
<proteinExistence type="predicted"/>
<gene>
    <name evidence="3" type="ORF">WMO13_06600</name>
</gene>